<organism evidence="2 3">
    <name type="scientific">Haemaphysalis longicornis</name>
    <name type="common">Bush tick</name>
    <dbReference type="NCBI Taxonomy" id="44386"/>
    <lineage>
        <taxon>Eukaryota</taxon>
        <taxon>Metazoa</taxon>
        <taxon>Ecdysozoa</taxon>
        <taxon>Arthropoda</taxon>
        <taxon>Chelicerata</taxon>
        <taxon>Arachnida</taxon>
        <taxon>Acari</taxon>
        <taxon>Parasitiformes</taxon>
        <taxon>Ixodida</taxon>
        <taxon>Ixodoidea</taxon>
        <taxon>Ixodidae</taxon>
        <taxon>Haemaphysalinae</taxon>
        <taxon>Haemaphysalis</taxon>
    </lineage>
</organism>
<keyword evidence="1" id="KW-0812">Transmembrane</keyword>
<protein>
    <recommendedName>
        <fullName evidence="4">Monocarboxylate transporter</fullName>
    </recommendedName>
</protein>
<feature type="transmembrane region" description="Helical" evidence="1">
    <location>
        <begin position="168"/>
        <end position="185"/>
    </location>
</feature>
<feature type="transmembrane region" description="Helical" evidence="1">
    <location>
        <begin position="231"/>
        <end position="253"/>
    </location>
</feature>
<dbReference type="Proteomes" id="UP000821853">
    <property type="component" value="Unassembled WGS sequence"/>
</dbReference>
<dbReference type="GO" id="GO:0008028">
    <property type="term" value="F:monocarboxylic acid transmembrane transporter activity"/>
    <property type="evidence" value="ECO:0007669"/>
    <property type="project" value="TreeGrafter"/>
</dbReference>
<gene>
    <name evidence="2" type="ORF">HPB48_011123</name>
</gene>
<evidence type="ECO:0000313" key="2">
    <source>
        <dbReference type="EMBL" id="KAH9377604.1"/>
    </source>
</evidence>
<dbReference type="SUPFAM" id="SSF103473">
    <property type="entry name" value="MFS general substrate transporter"/>
    <property type="match status" value="1"/>
</dbReference>
<feature type="transmembrane region" description="Helical" evidence="1">
    <location>
        <begin position="102"/>
        <end position="129"/>
    </location>
</feature>
<evidence type="ECO:0008006" key="4">
    <source>
        <dbReference type="Google" id="ProtNLM"/>
    </source>
</evidence>
<name>A0A9J6GTL0_HAELO</name>
<sequence>MPRKASLKITAAVEKTQKAPQCWKIQSLLAQAEETPPQTQLRGSSYCKEDNGIDNYKRRALFGRLTFMLQRRFSLNQDLGNSHRTSHIGPLKEVQSILQTPAVYALSSTYVIFEYCHIVATTNIVAYAVDKGSPLPIAESLIMYGAVASMTGRIVLPVASDTLGLKRDLLVVGNLLAVSLCFALLPEVSSFLHVVILLVGEGVASGAVLAMKPVIVAEYLGVEKMTATWGIMGVFMVPVFLASPYIIGMYTVIARTSFL</sequence>
<dbReference type="InterPro" id="IPR050327">
    <property type="entry name" value="Proton-linked_MCT"/>
</dbReference>
<evidence type="ECO:0000313" key="3">
    <source>
        <dbReference type="Proteomes" id="UP000821853"/>
    </source>
</evidence>
<dbReference type="VEuPathDB" id="VectorBase:HLOH_051623"/>
<dbReference type="EMBL" id="JABSTR010000008">
    <property type="protein sequence ID" value="KAH9377604.1"/>
    <property type="molecule type" value="Genomic_DNA"/>
</dbReference>
<keyword evidence="3" id="KW-1185">Reference proteome</keyword>
<feature type="transmembrane region" description="Helical" evidence="1">
    <location>
        <begin position="191"/>
        <end position="210"/>
    </location>
</feature>
<dbReference type="AlphaFoldDB" id="A0A9J6GTL0"/>
<dbReference type="PANTHER" id="PTHR11360">
    <property type="entry name" value="MONOCARBOXYLATE TRANSPORTER"/>
    <property type="match status" value="1"/>
</dbReference>
<keyword evidence="1" id="KW-1133">Transmembrane helix</keyword>
<accession>A0A9J6GTL0</accession>
<dbReference type="PANTHER" id="PTHR11360:SF303">
    <property type="entry name" value="MAJOR FACILITATOR SUPERFAMILY (MFS) PROFILE DOMAIN-CONTAINING PROTEIN"/>
    <property type="match status" value="1"/>
</dbReference>
<dbReference type="InterPro" id="IPR036259">
    <property type="entry name" value="MFS_trans_sf"/>
</dbReference>
<dbReference type="OrthoDB" id="6416467at2759"/>
<comment type="caution">
    <text evidence="2">The sequence shown here is derived from an EMBL/GenBank/DDBJ whole genome shotgun (WGS) entry which is preliminary data.</text>
</comment>
<reference evidence="2 3" key="1">
    <citation type="journal article" date="2020" name="Cell">
        <title>Large-Scale Comparative Analyses of Tick Genomes Elucidate Their Genetic Diversity and Vector Capacities.</title>
        <authorList>
            <consortium name="Tick Genome and Microbiome Consortium (TIGMIC)"/>
            <person name="Jia N."/>
            <person name="Wang J."/>
            <person name="Shi W."/>
            <person name="Du L."/>
            <person name="Sun Y."/>
            <person name="Zhan W."/>
            <person name="Jiang J.F."/>
            <person name="Wang Q."/>
            <person name="Zhang B."/>
            <person name="Ji P."/>
            <person name="Bell-Sakyi L."/>
            <person name="Cui X.M."/>
            <person name="Yuan T.T."/>
            <person name="Jiang B.G."/>
            <person name="Yang W.F."/>
            <person name="Lam T.T."/>
            <person name="Chang Q.C."/>
            <person name="Ding S.J."/>
            <person name="Wang X.J."/>
            <person name="Zhu J.G."/>
            <person name="Ruan X.D."/>
            <person name="Zhao L."/>
            <person name="Wei J.T."/>
            <person name="Ye R.Z."/>
            <person name="Que T.C."/>
            <person name="Du C.H."/>
            <person name="Zhou Y.H."/>
            <person name="Cheng J.X."/>
            <person name="Dai P.F."/>
            <person name="Guo W.B."/>
            <person name="Han X.H."/>
            <person name="Huang E.J."/>
            <person name="Li L.F."/>
            <person name="Wei W."/>
            <person name="Gao Y.C."/>
            <person name="Liu J.Z."/>
            <person name="Shao H.Z."/>
            <person name="Wang X."/>
            <person name="Wang C.C."/>
            <person name="Yang T.C."/>
            <person name="Huo Q.B."/>
            <person name="Li W."/>
            <person name="Chen H.Y."/>
            <person name="Chen S.E."/>
            <person name="Zhou L.G."/>
            <person name="Ni X.B."/>
            <person name="Tian J.H."/>
            <person name="Sheng Y."/>
            <person name="Liu T."/>
            <person name="Pan Y.S."/>
            <person name="Xia L.Y."/>
            <person name="Li J."/>
            <person name="Zhao F."/>
            <person name="Cao W.C."/>
        </authorList>
    </citation>
    <scope>NUCLEOTIDE SEQUENCE [LARGE SCALE GENOMIC DNA]</scope>
    <source>
        <strain evidence="2">HaeL-2018</strain>
    </source>
</reference>
<feature type="transmembrane region" description="Helical" evidence="1">
    <location>
        <begin position="135"/>
        <end position="156"/>
    </location>
</feature>
<evidence type="ECO:0000256" key="1">
    <source>
        <dbReference type="SAM" id="Phobius"/>
    </source>
</evidence>
<keyword evidence="1" id="KW-0472">Membrane</keyword>
<dbReference type="Gene3D" id="1.20.1250.20">
    <property type="entry name" value="MFS general substrate transporter like domains"/>
    <property type="match status" value="1"/>
</dbReference>
<proteinExistence type="predicted"/>